<dbReference type="PANTHER" id="PTHR43792">
    <property type="entry name" value="GNAT FAMILY, PUTATIVE (AFU_ORTHOLOGUE AFUA_3G00765)-RELATED-RELATED"/>
    <property type="match status" value="1"/>
</dbReference>
<dbReference type="CDD" id="cd04301">
    <property type="entry name" value="NAT_SF"/>
    <property type="match status" value="1"/>
</dbReference>
<gene>
    <name evidence="2" type="ORF">SAMN04488522_101564</name>
</gene>
<dbReference type="PROSITE" id="PS51186">
    <property type="entry name" value="GNAT"/>
    <property type="match status" value="1"/>
</dbReference>
<dbReference type="Gene3D" id="3.40.630.30">
    <property type="match status" value="1"/>
</dbReference>
<sequence>MQLPPYHTFPDIRGDKVSLRQIQPADVHDIIEISFYDAVQANSWQQAIAMQDKINMDYVEGNSIHWGIAERVTNKIIGTCGYYRGLDKGSGELGFVLLPQYQGQGYMSASIALAIDFGINEIGLKRIWAETSKGNENAIKLLERLNFIKVAELEDDGIEYELIGFPQRLII</sequence>
<dbReference type="GO" id="GO:0008999">
    <property type="term" value="F:protein-N-terminal-alanine acetyltransferase activity"/>
    <property type="evidence" value="ECO:0007669"/>
    <property type="project" value="TreeGrafter"/>
</dbReference>
<dbReference type="GO" id="GO:0005737">
    <property type="term" value="C:cytoplasm"/>
    <property type="evidence" value="ECO:0007669"/>
    <property type="project" value="TreeGrafter"/>
</dbReference>
<dbReference type="SUPFAM" id="SSF55729">
    <property type="entry name" value="Acyl-CoA N-acyltransferases (Nat)"/>
    <property type="match status" value="1"/>
</dbReference>
<keyword evidence="3" id="KW-1185">Reference proteome</keyword>
<dbReference type="InterPro" id="IPR051531">
    <property type="entry name" value="N-acetyltransferase"/>
</dbReference>
<dbReference type="InterPro" id="IPR016181">
    <property type="entry name" value="Acyl_CoA_acyltransferase"/>
</dbReference>
<dbReference type="RefSeq" id="WP_073227102.1">
    <property type="nucleotide sequence ID" value="NZ_FQUQ01000001.1"/>
</dbReference>
<dbReference type="AlphaFoldDB" id="A0A1M4UHZ4"/>
<dbReference type="EMBL" id="FQUQ01000001">
    <property type="protein sequence ID" value="SHE56180.1"/>
    <property type="molecule type" value="Genomic_DNA"/>
</dbReference>
<keyword evidence="2" id="KW-0808">Transferase</keyword>
<dbReference type="PANTHER" id="PTHR43792:SF9">
    <property type="entry name" value="RIBOSOMAL-PROTEIN-ALANINE ACETYLTRANSFERASE"/>
    <property type="match status" value="1"/>
</dbReference>
<organism evidence="2 3">
    <name type="scientific">Pedobacter caeni</name>
    <dbReference type="NCBI Taxonomy" id="288992"/>
    <lineage>
        <taxon>Bacteria</taxon>
        <taxon>Pseudomonadati</taxon>
        <taxon>Bacteroidota</taxon>
        <taxon>Sphingobacteriia</taxon>
        <taxon>Sphingobacteriales</taxon>
        <taxon>Sphingobacteriaceae</taxon>
        <taxon>Pedobacter</taxon>
    </lineage>
</organism>
<dbReference type="STRING" id="288992.SAMN04488522_101564"/>
<dbReference type="Proteomes" id="UP000184287">
    <property type="component" value="Unassembled WGS sequence"/>
</dbReference>
<evidence type="ECO:0000259" key="1">
    <source>
        <dbReference type="PROSITE" id="PS51186"/>
    </source>
</evidence>
<name>A0A1M4UHZ4_9SPHI</name>
<dbReference type="OrthoDB" id="9811523at2"/>
<evidence type="ECO:0000313" key="2">
    <source>
        <dbReference type="EMBL" id="SHE56180.1"/>
    </source>
</evidence>
<proteinExistence type="predicted"/>
<evidence type="ECO:0000313" key="3">
    <source>
        <dbReference type="Proteomes" id="UP000184287"/>
    </source>
</evidence>
<dbReference type="InterPro" id="IPR000182">
    <property type="entry name" value="GNAT_dom"/>
</dbReference>
<reference evidence="3" key="1">
    <citation type="submission" date="2016-11" db="EMBL/GenBank/DDBJ databases">
        <authorList>
            <person name="Varghese N."/>
            <person name="Submissions S."/>
        </authorList>
    </citation>
    <scope>NUCLEOTIDE SEQUENCE [LARGE SCALE GENOMIC DNA]</scope>
    <source>
        <strain evidence="3">DSM 16990</strain>
    </source>
</reference>
<protein>
    <submittedName>
        <fullName evidence="2">Ribosomal-protein-alanine N-acetyltransferase</fullName>
    </submittedName>
</protein>
<feature type="domain" description="N-acetyltransferase" evidence="1">
    <location>
        <begin position="17"/>
        <end position="166"/>
    </location>
</feature>
<dbReference type="Pfam" id="PF13302">
    <property type="entry name" value="Acetyltransf_3"/>
    <property type="match status" value="1"/>
</dbReference>
<accession>A0A1M4UHZ4</accession>